<dbReference type="STRING" id="684552.SAMN04489719_1711"/>
<dbReference type="InterPro" id="IPR014189">
    <property type="entry name" value="Quinone_OxRdtase_PIG3"/>
</dbReference>
<organism evidence="4 5">
    <name type="scientific">Agrococcus carbonis</name>
    <dbReference type="NCBI Taxonomy" id="684552"/>
    <lineage>
        <taxon>Bacteria</taxon>
        <taxon>Bacillati</taxon>
        <taxon>Actinomycetota</taxon>
        <taxon>Actinomycetes</taxon>
        <taxon>Micrococcales</taxon>
        <taxon>Microbacteriaceae</taxon>
        <taxon>Agrococcus</taxon>
    </lineage>
</organism>
<dbReference type="EMBL" id="LT629734">
    <property type="protein sequence ID" value="SDS17505.1"/>
    <property type="molecule type" value="Genomic_DNA"/>
</dbReference>
<dbReference type="InterPro" id="IPR013154">
    <property type="entry name" value="ADH-like_N"/>
</dbReference>
<dbReference type="NCBIfam" id="TIGR02824">
    <property type="entry name" value="quinone_pig3"/>
    <property type="match status" value="1"/>
</dbReference>
<proteinExistence type="predicted"/>
<dbReference type="PANTHER" id="PTHR48106:SF8">
    <property type="entry name" value="OS02G0805600 PROTEIN"/>
    <property type="match status" value="1"/>
</dbReference>
<evidence type="ECO:0000256" key="2">
    <source>
        <dbReference type="ARBA" id="ARBA00023002"/>
    </source>
</evidence>
<dbReference type="OrthoDB" id="9780520at2"/>
<dbReference type="InterPro" id="IPR013149">
    <property type="entry name" value="ADH-like_C"/>
</dbReference>
<dbReference type="AlphaFoldDB" id="A0A1H1Q244"/>
<dbReference type="CDD" id="cd05276">
    <property type="entry name" value="p53_inducible_oxidoreductase"/>
    <property type="match status" value="1"/>
</dbReference>
<keyword evidence="1" id="KW-0521">NADP</keyword>
<evidence type="ECO:0000313" key="5">
    <source>
        <dbReference type="Proteomes" id="UP000199649"/>
    </source>
</evidence>
<dbReference type="Pfam" id="PF08240">
    <property type="entry name" value="ADH_N"/>
    <property type="match status" value="1"/>
</dbReference>
<dbReference type="GO" id="GO:0016651">
    <property type="term" value="F:oxidoreductase activity, acting on NAD(P)H"/>
    <property type="evidence" value="ECO:0007669"/>
    <property type="project" value="TreeGrafter"/>
</dbReference>
<dbReference type="Proteomes" id="UP000199649">
    <property type="component" value="Chromosome I"/>
</dbReference>
<dbReference type="SMART" id="SM00829">
    <property type="entry name" value="PKS_ER"/>
    <property type="match status" value="1"/>
</dbReference>
<keyword evidence="2" id="KW-0560">Oxidoreductase</keyword>
<dbReference type="SUPFAM" id="SSF51735">
    <property type="entry name" value="NAD(P)-binding Rossmann-fold domains"/>
    <property type="match status" value="1"/>
</dbReference>
<dbReference type="SUPFAM" id="SSF50129">
    <property type="entry name" value="GroES-like"/>
    <property type="match status" value="1"/>
</dbReference>
<dbReference type="InterPro" id="IPR020843">
    <property type="entry name" value="ER"/>
</dbReference>
<evidence type="ECO:0000313" key="4">
    <source>
        <dbReference type="EMBL" id="SDS17505.1"/>
    </source>
</evidence>
<sequence length="326" mass="33824">MKAIAFEIDGPLRWADAAEPVAADGEVVVEVAATAVNRADLMQRAGKYPSPEGESDILGLECSGTIVSLGDGVEGWAVGDEVCALLAGGGYAERVAVPATQLLPVPEGVALADAAALPEAVCTVWSAMRDVPAPEPGALALVHGGSGGIGTMAIQMLRAAGWRVAATASAKHHALCRELGAEVVIDYREQDFVEVVLAATDGRGAEFVLDVIGADYLGRNLDALALDGAITVIAVQGGTKAEVDLRRLMQRRVTLRAMTLRARPRTGGRGSKAEVVRQAREAVWPQIAAGDVRPVIGARVPLAEAERAHALMGSPEAPGGKLLLER</sequence>
<dbReference type="PANTHER" id="PTHR48106">
    <property type="entry name" value="QUINONE OXIDOREDUCTASE PIG3-RELATED"/>
    <property type="match status" value="1"/>
</dbReference>
<keyword evidence="5" id="KW-1185">Reference proteome</keyword>
<feature type="domain" description="Enoyl reductase (ER)" evidence="3">
    <location>
        <begin position="10"/>
        <end position="324"/>
    </location>
</feature>
<evidence type="ECO:0000256" key="1">
    <source>
        <dbReference type="ARBA" id="ARBA00022857"/>
    </source>
</evidence>
<name>A0A1H1Q244_9MICO</name>
<gene>
    <name evidence="4" type="ORF">SAMN04489719_1711</name>
</gene>
<dbReference type="Gene3D" id="3.90.180.10">
    <property type="entry name" value="Medium-chain alcohol dehydrogenases, catalytic domain"/>
    <property type="match status" value="1"/>
</dbReference>
<dbReference type="RefSeq" id="WP_092666627.1">
    <property type="nucleotide sequence ID" value="NZ_LT629734.1"/>
</dbReference>
<protein>
    <submittedName>
        <fullName evidence="4">Putative NAD(P)H quinone oxidoreductase, PIG3 family</fullName>
    </submittedName>
</protein>
<dbReference type="Pfam" id="PF00107">
    <property type="entry name" value="ADH_zinc_N"/>
    <property type="match status" value="1"/>
</dbReference>
<dbReference type="GO" id="GO:0070402">
    <property type="term" value="F:NADPH binding"/>
    <property type="evidence" value="ECO:0007669"/>
    <property type="project" value="TreeGrafter"/>
</dbReference>
<accession>A0A1H1Q244</accession>
<dbReference type="InterPro" id="IPR036291">
    <property type="entry name" value="NAD(P)-bd_dom_sf"/>
</dbReference>
<reference evidence="5" key="1">
    <citation type="submission" date="2016-10" db="EMBL/GenBank/DDBJ databases">
        <authorList>
            <person name="Varghese N."/>
            <person name="Submissions S."/>
        </authorList>
    </citation>
    <scope>NUCLEOTIDE SEQUENCE [LARGE SCALE GENOMIC DNA]</scope>
    <source>
        <strain evidence="5">DSM 22965</strain>
    </source>
</reference>
<dbReference type="Gene3D" id="3.40.50.720">
    <property type="entry name" value="NAD(P)-binding Rossmann-like Domain"/>
    <property type="match status" value="1"/>
</dbReference>
<dbReference type="InterPro" id="IPR011032">
    <property type="entry name" value="GroES-like_sf"/>
</dbReference>
<evidence type="ECO:0000259" key="3">
    <source>
        <dbReference type="SMART" id="SM00829"/>
    </source>
</evidence>